<name>A0AAU9ITM3_9CILI</name>
<protein>
    <submittedName>
        <fullName evidence="1">Uncharacterized protein</fullName>
    </submittedName>
</protein>
<dbReference type="EMBL" id="CAJZBQ010000020">
    <property type="protein sequence ID" value="CAG9318202.1"/>
    <property type="molecule type" value="Genomic_DNA"/>
</dbReference>
<keyword evidence="2" id="KW-1185">Reference proteome</keyword>
<organism evidence="1 2">
    <name type="scientific">Blepharisma stoltei</name>
    <dbReference type="NCBI Taxonomy" id="1481888"/>
    <lineage>
        <taxon>Eukaryota</taxon>
        <taxon>Sar</taxon>
        <taxon>Alveolata</taxon>
        <taxon>Ciliophora</taxon>
        <taxon>Postciliodesmatophora</taxon>
        <taxon>Heterotrichea</taxon>
        <taxon>Heterotrichida</taxon>
        <taxon>Blepharismidae</taxon>
        <taxon>Blepharisma</taxon>
    </lineage>
</organism>
<dbReference type="AlphaFoldDB" id="A0AAU9ITM3"/>
<dbReference type="Proteomes" id="UP001162131">
    <property type="component" value="Unassembled WGS sequence"/>
</dbReference>
<accession>A0AAU9ITM3</accession>
<evidence type="ECO:0000313" key="2">
    <source>
        <dbReference type="Proteomes" id="UP001162131"/>
    </source>
</evidence>
<evidence type="ECO:0000313" key="1">
    <source>
        <dbReference type="EMBL" id="CAG9318202.1"/>
    </source>
</evidence>
<proteinExistence type="predicted"/>
<comment type="caution">
    <text evidence="1">The sequence shown here is derived from an EMBL/GenBank/DDBJ whole genome shotgun (WGS) entry which is preliminary data.</text>
</comment>
<reference evidence="1" key="1">
    <citation type="submission" date="2021-09" db="EMBL/GenBank/DDBJ databases">
        <authorList>
            <consortium name="AG Swart"/>
            <person name="Singh M."/>
            <person name="Singh A."/>
            <person name="Seah K."/>
            <person name="Emmerich C."/>
        </authorList>
    </citation>
    <scope>NUCLEOTIDE SEQUENCE</scope>
    <source>
        <strain evidence="1">ATCC30299</strain>
    </source>
</reference>
<sequence>MGAICTKQSSIKVRNCMIERSRRTKTAVLGELSTENGSCKLDISSSALYQNRIKKLKKDGNNFSVLQIRTPSADS</sequence>
<gene>
    <name evidence="1" type="ORF">BSTOLATCC_MIC20682</name>
</gene>